<comment type="caution">
    <text evidence="6">The sequence shown here is derived from an EMBL/GenBank/DDBJ whole genome shotgun (WGS) entry which is preliminary data.</text>
</comment>
<organism evidence="6 7">
    <name type="scientific">Gymnopilus dilepis</name>
    <dbReference type="NCBI Taxonomy" id="231916"/>
    <lineage>
        <taxon>Eukaryota</taxon>
        <taxon>Fungi</taxon>
        <taxon>Dikarya</taxon>
        <taxon>Basidiomycota</taxon>
        <taxon>Agaricomycotina</taxon>
        <taxon>Agaricomycetes</taxon>
        <taxon>Agaricomycetidae</taxon>
        <taxon>Agaricales</taxon>
        <taxon>Agaricineae</taxon>
        <taxon>Hymenogastraceae</taxon>
        <taxon>Gymnopilus</taxon>
    </lineage>
</organism>
<dbReference type="InterPro" id="IPR011057">
    <property type="entry name" value="Mss4-like_sf"/>
</dbReference>
<dbReference type="PANTHER" id="PTHR33337">
    <property type="entry name" value="GFA DOMAIN-CONTAINING PROTEIN"/>
    <property type="match status" value="1"/>
</dbReference>
<dbReference type="InParanoid" id="A0A409W1E1"/>
<dbReference type="Proteomes" id="UP000284706">
    <property type="component" value="Unassembled WGS sequence"/>
</dbReference>
<keyword evidence="2" id="KW-0479">Metal-binding</keyword>
<sequence>MPHSGTCLCGRCKIHLTSTHHEQIICHCWDCKRNTGSAFSANVLAPTSEVEIEGPTKTYDFVAHTGNPVSVIFCDICGTCLSRKSDTFGEYQAVQTGIFKDFAGVPITSELFVDERWLGLPAIGGAHQCRALHELNELSSRQ</sequence>
<dbReference type="Pfam" id="PF04828">
    <property type="entry name" value="GFA"/>
    <property type="match status" value="1"/>
</dbReference>
<evidence type="ECO:0000256" key="2">
    <source>
        <dbReference type="ARBA" id="ARBA00022723"/>
    </source>
</evidence>
<keyword evidence="3" id="KW-0862">Zinc</keyword>
<dbReference type="PROSITE" id="PS51891">
    <property type="entry name" value="CENP_V_GFA"/>
    <property type="match status" value="1"/>
</dbReference>
<name>A0A409W1E1_9AGAR</name>
<dbReference type="OrthoDB" id="428768at2759"/>
<dbReference type="SUPFAM" id="SSF51316">
    <property type="entry name" value="Mss4-like"/>
    <property type="match status" value="1"/>
</dbReference>
<dbReference type="Gene3D" id="3.90.1590.10">
    <property type="entry name" value="glutathione-dependent formaldehyde- activating enzyme (gfa)"/>
    <property type="match status" value="1"/>
</dbReference>
<dbReference type="PANTHER" id="PTHR33337:SF40">
    <property type="entry name" value="CENP-V_GFA DOMAIN-CONTAINING PROTEIN-RELATED"/>
    <property type="match status" value="1"/>
</dbReference>
<evidence type="ECO:0000313" key="7">
    <source>
        <dbReference type="Proteomes" id="UP000284706"/>
    </source>
</evidence>
<evidence type="ECO:0000259" key="5">
    <source>
        <dbReference type="PROSITE" id="PS51891"/>
    </source>
</evidence>
<protein>
    <recommendedName>
        <fullName evidence="5">CENP-V/GFA domain-containing protein</fullName>
    </recommendedName>
</protein>
<keyword evidence="4" id="KW-0456">Lyase</keyword>
<dbReference type="EMBL" id="NHYE01005462">
    <property type="protein sequence ID" value="PPQ72344.1"/>
    <property type="molecule type" value="Genomic_DNA"/>
</dbReference>
<dbReference type="GO" id="GO:0016846">
    <property type="term" value="F:carbon-sulfur lyase activity"/>
    <property type="evidence" value="ECO:0007669"/>
    <property type="project" value="InterPro"/>
</dbReference>
<feature type="domain" description="CENP-V/GFA" evidence="5">
    <location>
        <begin position="3"/>
        <end position="118"/>
    </location>
</feature>
<keyword evidence="7" id="KW-1185">Reference proteome</keyword>
<evidence type="ECO:0000256" key="3">
    <source>
        <dbReference type="ARBA" id="ARBA00022833"/>
    </source>
</evidence>
<dbReference type="InterPro" id="IPR006913">
    <property type="entry name" value="CENP-V/GFA"/>
</dbReference>
<evidence type="ECO:0000256" key="4">
    <source>
        <dbReference type="ARBA" id="ARBA00023239"/>
    </source>
</evidence>
<dbReference type="AlphaFoldDB" id="A0A409W1E1"/>
<accession>A0A409W1E1</accession>
<evidence type="ECO:0000313" key="6">
    <source>
        <dbReference type="EMBL" id="PPQ72344.1"/>
    </source>
</evidence>
<proteinExistence type="inferred from homology"/>
<evidence type="ECO:0000256" key="1">
    <source>
        <dbReference type="ARBA" id="ARBA00005495"/>
    </source>
</evidence>
<reference evidence="6 7" key="1">
    <citation type="journal article" date="2018" name="Evol. Lett.">
        <title>Horizontal gene cluster transfer increased hallucinogenic mushroom diversity.</title>
        <authorList>
            <person name="Reynolds H.T."/>
            <person name="Vijayakumar V."/>
            <person name="Gluck-Thaler E."/>
            <person name="Korotkin H.B."/>
            <person name="Matheny P.B."/>
            <person name="Slot J.C."/>
        </authorList>
    </citation>
    <scope>NUCLEOTIDE SEQUENCE [LARGE SCALE GENOMIC DNA]</scope>
    <source>
        <strain evidence="6 7">SRW20</strain>
    </source>
</reference>
<gene>
    <name evidence="6" type="ORF">CVT26_007315</name>
</gene>
<comment type="similarity">
    <text evidence="1">Belongs to the Gfa family.</text>
</comment>
<dbReference type="STRING" id="231916.A0A409W1E1"/>
<dbReference type="GO" id="GO:0046872">
    <property type="term" value="F:metal ion binding"/>
    <property type="evidence" value="ECO:0007669"/>
    <property type="project" value="UniProtKB-KW"/>
</dbReference>